<proteinExistence type="predicted"/>
<organism evidence="2 3">
    <name type="scientific">Python bivittatus</name>
    <name type="common">Burmese python</name>
    <name type="synonym">Python molurus bivittatus</name>
    <dbReference type="NCBI Taxonomy" id="176946"/>
    <lineage>
        <taxon>Eukaryota</taxon>
        <taxon>Metazoa</taxon>
        <taxon>Chordata</taxon>
        <taxon>Craniata</taxon>
        <taxon>Vertebrata</taxon>
        <taxon>Euteleostomi</taxon>
        <taxon>Lepidosauria</taxon>
        <taxon>Squamata</taxon>
        <taxon>Bifurcata</taxon>
        <taxon>Unidentata</taxon>
        <taxon>Episquamata</taxon>
        <taxon>Toxicofera</taxon>
        <taxon>Serpentes</taxon>
        <taxon>Henophidia</taxon>
        <taxon>Pythonidae</taxon>
        <taxon>Python</taxon>
    </lineage>
</organism>
<dbReference type="CTD" id="102309546"/>
<keyword evidence="2" id="KW-1185">Reference proteome</keyword>
<dbReference type="PANTHER" id="PTHR16260">
    <property type="entry name" value="SIMILAR TO 1700123O20RIK PROTEIN"/>
    <property type="match status" value="1"/>
</dbReference>
<dbReference type="Pfam" id="PF14969">
    <property type="entry name" value="DUF4508"/>
    <property type="match status" value="1"/>
</dbReference>
<feature type="compositionally biased region" description="Basic and acidic residues" evidence="1">
    <location>
        <begin position="31"/>
        <end position="40"/>
    </location>
</feature>
<evidence type="ECO:0000313" key="2">
    <source>
        <dbReference type="Proteomes" id="UP000695026"/>
    </source>
</evidence>
<evidence type="ECO:0000313" key="3">
    <source>
        <dbReference type="RefSeq" id="XP_007441564.1"/>
    </source>
</evidence>
<dbReference type="OrthoDB" id="6514241at2759"/>
<gene>
    <name evidence="3" type="primary">CUNH14orf119</name>
</gene>
<dbReference type="PANTHER" id="PTHR16260:SF3">
    <property type="entry name" value="CHROMOSOME 14 OPEN READING FRAME 119-LIKE-RELATED"/>
    <property type="match status" value="1"/>
</dbReference>
<accession>A0A9F2RA61</accession>
<feature type="region of interest" description="Disordered" evidence="1">
    <location>
        <begin position="1"/>
        <end position="40"/>
    </location>
</feature>
<feature type="compositionally biased region" description="Low complexity" evidence="1">
    <location>
        <begin position="1"/>
        <end position="10"/>
    </location>
</feature>
<dbReference type="GeneID" id="103062740"/>
<dbReference type="KEGG" id="pbi:103062740"/>
<dbReference type="OMA" id="WFNYVSQ"/>
<dbReference type="RefSeq" id="XP_007441564.1">
    <property type="nucleotide sequence ID" value="XM_007441502.3"/>
</dbReference>
<protein>
    <submittedName>
        <fullName evidence="3">Uncharacterized protein C14orf119 homolog</fullName>
    </submittedName>
</protein>
<reference evidence="3" key="1">
    <citation type="submission" date="2025-08" db="UniProtKB">
        <authorList>
            <consortium name="RefSeq"/>
        </authorList>
    </citation>
    <scope>IDENTIFICATION</scope>
    <source>
        <tissue evidence="3">Liver</tissue>
    </source>
</reference>
<dbReference type="Proteomes" id="UP000695026">
    <property type="component" value="Unplaced"/>
</dbReference>
<dbReference type="AlphaFoldDB" id="A0A9F2RA61"/>
<evidence type="ECO:0000256" key="1">
    <source>
        <dbReference type="SAM" id="MobiDB-lite"/>
    </source>
</evidence>
<dbReference type="InterPro" id="IPR028019">
    <property type="entry name" value="DUF4508"/>
</dbReference>
<sequence length="156" mass="17422">MSSPASVAPPGVLPPPGAAVEKDAGSSFGNDGRDADLSRGRMSEPLPLSYVTAQEMRCLLHWLLGWTPAQRERFLRDLVDKAVPWKVLPLLEGLAGLTVGPGKPPSIYECQMRLWDQWFRRWSEAERNEFVRQLEEEMPDLAGRFYQEVAATAGQL</sequence>
<name>A0A9F2RA61_PYTBI</name>